<dbReference type="AlphaFoldDB" id="A0A067MW75"/>
<dbReference type="InterPro" id="IPR027417">
    <property type="entry name" value="P-loop_NTPase"/>
</dbReference>
<dbReference type="PANTHER" id="PTHR36168:SF1">
    <property type="entry name" value="ORC1-LIKE AAA ATPASE DOMAIN-CONTAINING PROTEIN"/>
    <property type="match status" value="1"/>
</dbReference>
<keyword evidence="2" id="KW-0812">Transmembrane</keyword>
<feature type="region of interest" description="Disordered" evidence="1">
    <location>
        <begin position="105"/>
        <end position="188"/>
    </location>
</feature>
<evidence type="ECO:0000313" key="5">
    <source>
        <dbReference type="Proteomes" id="UP000027195"/>
    </source>
</evidence>
<dbReference type="Proteomes" id="UP000027195">
    <property type="component" value="Unassembled WGS sequence"/>
</dbReference>
<feature type="domain" description="AAA protein C-terminal winged helix" evidence="3">
    <location>
        <begin position="521"/>
        <end position="660"/>
    </location>
</feature>
<gene>
    <name evidence="4" type="ORF">BOTBODRAFT_184013</name>
</gene>
<keyword evidence="2" id="KW-1133">Transmembrane helix</keyword>
<proteinExistence type="predicted"/>
<feature type="transmembrane region" description="Helical" evidence="2">
    <location>
        <begin position="209"/>
        <end position="228"/>
    </location>
</feature>
<organism evidence="4 5">
    <name type="scientific">Botryobasidium botryosum (strain FD-172 SS1)</name>
    <dbReference type="NCBI Taxonomy" id="930990"/>
    <lineage>
        <taxon>Eukaryota</taxon>
        <taxon>Fungi</taxon>
        <taxon>Dikarya</taxon>
        <taxon>Basidiomycota</taxon>
        <taxon>Agaricomycotina</taxon>
        <taxon>Agaricomycetes</taxon>
        <taxon>Cantharellales</taxon>
        <taxon>Botryobasidiaceae</taxon>
        <taxon>Botryobasidium</taxon>
    </lineage>
</organism>
<accession>A0A067MW75</accession>
<sequence length="699" mass="78103">MHVAGGMTLRASPISLPRLVRLNQPSQTILAPPYSSRSVTTHFTSSCRRLETEPAATSPCHRSAHALVGSEAKLAEGVHRFRTPRRLLSFCHRNGAIYAHSSLLSELSSRRSRQGATSSSRYFSQARPPSPPLEEAQKQEELKNSGHKNPEAPDHDESGTVPKPDSIPHRVNNSAAPQPVNLPGGNIPGSGGVGGLTFPSFTKSPMLDAALTTLIGLGIVFLGGVGYLRWYKMRVLDKIELAFEGGYDPVLELDSHGKRVNGRTNEKPSDRHIRRSEQELLNQIMNGKKVGRYYLILGSKGVGKATVIIDAMQANEAEGVAFCDAHANLEVFRLRLGRAINFEFMEDSQTGLFQRRDPREGGPSLDIERALNKLEKVALRMARRMGRPLVLVINNVHLFQNSDEGKDMLIQLQQRAESWAGCGILTMVFSSDDFWPVWTLRKNANRMQVVTLGDLSTSDSVRALAYLRKLSPFEVEDPAVLKEAVSFTGGRMSLLSRMARQPDMSGFAKNHVQAEKAWLLSQIGLIPDHDDDVMDEQKWSSCSWLLLRELVRKRVKMEEELKKGIESGERSEDEWDLLPLPSIPYGKCREIMTRTDFIDGKSILLGWYEWLDNLNIISIDINHNVSIDSTVMLHAAREVVEEEGFDDVLDAVRDRVDDIESLHRTRELTFKDVEVEEGGRVKLRLQKDKSGGGFSLWAN</sequence>
<evidence type="ECO:0000313" key="4">
    <source>
        <dbReference type="EMBL" id="KDQ20003.1"/>
    </source>
</evidence>
<dbReference type="InParanoid" id="A0A067MW75"/>
<dbReference type="InterPro" id="IPR056808">
    <property type="entry name" value="HTH_AAA"/>
</dbReference>
<reference evidence="5" key="1">
    <citation type="journal article" date="2014" name="Proc. Natl. Acad. Sci. U.S.A.">
        <title>Extensive sampling of basidiomycete genomes demonstrates inadequacy of the white-rot/brown-rot paradigm for wood decay fungi.</title>
        <authorList>
            <person name="Riley R."/>
            <person name="Salamov A.A."/>
            <person name="Brown D.W."/>
            <person name="Nagy L.G."/>
            <person name="Floudas D."/>
            <person name="Held B.W."/>
            <person name="Levasseur A."/>
            <person name="Lombard V."/>
            <person name="Morin E."/>
            <person name="Otillar R."/>
            <person name="Lindquist E.A."/>
            <person name="Sun H."/>
            <person name="LaButti K.M."/>
            <person name="Schmutz J."/>
            <person name="Jabbour D."/>
            <person name="Luo H."/>
            <person name="Baker S.E."/>
            <person name="Pisabarro A.G."/>
            <person name="Walton J.D."/>
            <person name="Blanchette R.A."/>
            <person name="Henrissat B."/>
            <person name="Martin F."/>
            <person name="Cullen D."/>
            <person name="Hibbett D.S."/>
            <person name="Grigoriev I.V."/>
        </authorList>
    </citation>
    <scope>NUCLEOTIDE SEQUENCE [LARGE SCALE GENOMIC DNA]</scope>
    <source>
        <strain evidence="5">FD-172 SS1</strain>
    </source>
</reference>
<dbReference type="STRING" id="930990.A0A067MW75"/>
<dbReference type="PANTHER" id="PTHR36168">
    <property type="entry name" value="CHROMOSOME 1, WHOLE GENOME SHOTGUN SEQUENCE"/>
    <property type="match status" value="1"/>
</dbReference>
<dbReference type="Pfam" id="PF24913">
    <property type="entry name" value="WHD_AAA_fung"/>
    <property type="match status" value="1"/>
</dbReference>
<evidence type="ECO:0000259" key="3">
    <source>
        <dbReference type="Pfam" id="PF24913"/>
    </source>
</evidence>
<dbReference type="SUPFAM" id="SSF52540">
    <property type="entry name" value="P-loop containing nucleoside triphosphate hydrolases"/>
    <property type="match status" value="1"/>
</dbReference>
<dbReference type="EMBL" id="KL198018">
    <property type="protein sequence ID" value="KDQ20003.1"/>
    <property type="molecule type" value="Genomic_DNA"/>
</dbReference>
<dbReference type="HOGENOM" id="CLU_021105_0_0_1"/>
<evidence type="ECO:0000256" key="1">
    <source>
        <dbReference type="SAM" id="MobiDB-lite"/>
    </source>
</evidence>
<dbReference type="OrthoDB" id="511599at2759"/>
<evidence type="ECO:0000256" key="2">
    <source>
        <dbReference type="SAM" id="Phobius"/>
    </source>
</evidence>
<keyword evidence="2" id="KW-0472">Membrane</keyword>
<name>A0A067MW75_BOTB1</name>
<keyword evidence="5" id="KW-1185">Reference proteome</keyword>
<protein>
    <recommendedName>
        <fullName evidence="3">AAA protein C-terminal winged helix domain-containing protein</fullName>
    </recommendedName>
</protein>
<feature type="compositionally biased region" description="Basic and acidic residues" evidence="1">
    <location>
        <begin position="135"/>
        <end position="158"/>
    </location>
</feature>
<feature type="compositionally biased region" description="Polar residues" evidence="1">
    <location>
        <begin position="114"/>
        <end position="123"/>
    </location>
</feature>